<evidence type="ECO:0000313" key="2">
    <source>
        <dbReference type="Proteomes" id="UP000712080"/>
    </source>
</evidence>
<keyword evidence="1" id="KW-0121">Carboxypeptidase</keyword>
<accession>A0A972FQG3</accession>
<keyword evidence="1" id="KW-0378">Hydrolase</keyword>
<dbReference type="GO" id="GO:0004180">
    <property type="term" value="F:carboxypeptidase activity"/>
    <property type="evidence" value="ECO:0007669"/>
    <property type="project" value="UniProtKB-KW"/>
</dbReference>
<evidence type="ECO:0000313" key="1">
    <source>
        <dbReference type="EMBL" id="NMH27499.1"/>
    </source>
</evidence>
<reference evidence="1" key="1">
    <citation type="submission" date="2020-02" db="EMBL/GenBank/DDBJ databases">
        <title>Flavobacterium sp. genome.</title>
        <authorList>
            <person name="Jung H.S."/>
            <person name="Baek J.H."/>
            <person name="Jeon C.O."/>
        </authorList>
    </citation>
    <scope>NUCLEOTIDE SEQUENCE</scope>
    <source>
        <strain evidence="1">SE-s28</strain>
    </source>
</reference>
<dbReference type="EMBL" id="JAAMPU010000101">
    <property type="protein sequence ID" value="NMH27499.1"/>
    <property type="molecule type" value="Genomic_DNA"/>
</dbReference>
<gene>
    <name evidence="1" type="ORF">G6047_05605</name>
</gene>
<comment type="caution">
    <text evidence="1">The sequence shown here is derived from an EMBL/GenBank/DDBJ whole genome shotgun (WGS) entry which is preliminary data.</text>
</comment>
<dbReference type="AlphaFoldDB" id="A0A972FQG3"/>
<sequence>MKKVSLILLFVFCVFLGNAQEKMIRGKVFSDEGIAIGVQVMNLVNEKTAVSDGNGYFEIPAKEEDLIIFPSVAYEYKRYTITHNDYATGEFNLKLIKKPEQLEEVVVLQNINPESLGIVPKGQKINTPAEKKLYAAKSGPLDLLINTLSGRIKMARKVVATEKKERLLAKLDAMFPDDYYEKQLHIPADYIDGFRYYCVEFQDVAEAVELNNKIRTSLALAELSAEYVKIINETETAMPKEKPGKE</sequence>
<dbReference type="SUPFAM" id="SSF49464">
    <property type="entry name" value="Carboxypeptidase regulatory domain-like"/>
    <property type="match status" value="1"/>
</dbReference>
<dbReference type="InterPro" id="IPR008969">
    <property type="entry name" value="CarboxyPept-like_regulatory"/>
</dbReference>
<keyword evidence="1" id="KW-0645">Protease</keyword>
<name>A0A972FQG3_9FLAO</name>
<protein>
    <submittedName>
        <fullName evidence="1">Carboxypeptidase-like regulatory domain-containing protein</fullName>
    </submittedName>
</protein>
<dbReference type="RefSeq" id="WP_169526503.1">
    <property type="nucleotide sequence ID" value="NZ_JAAMPU010000101.1"/>
</dbReference>
<proteinExistence type="predicted"/>
<dbReference type="Proteomes" id="UP000712080">
    <property type="component" value="Unassembled WGS sequence"/>
</dbReference>
<organism evidence="1 2">
    <name type="scientific">Flavobacterium silvaticum</name>
    <dbReference type="NCBI Taxonomy" id="1852020"/>
    <lineage>
        <taxon>Bacteria</taxon>
        <taxon>Pseudomonadati</taxon>
        <taxon>Bacteroidota</taxon>
        <taxon>Flavobacteriia</taxon>
        <taxon>Flavobacteriales</taxon>
        <taxon>Flavobacteriaceae</taxon>
        <taxon>Flavobacterium</taxon>
    </lineage>
</organism>
<dbReference type="Pfam" id="PF13715">
    <property type="entry name" value="CarbopepD_reg_2"/>
    <property type="match status" value="1"/>
</dbReference>
<keyword evidence="2" id="KW-1185">Reference proteome</keyword>